<evidence type="ECO:0000259" key="2">
    <source>
        <dbReference type="SMART" id="SM00829"/>
    </source>
</evidence>
<dbReference type="RefSeq" id="WP_088749744.1">
    <property type="nucleotide sequence ID" value="NZ_NJGU01000001.1"/>
</dbReference>
<accession>A0A246WUC4</accession>
<dbReference type="InterPro" id="IPR036291">
    <property type="entry name" value="NAD(P)-bd_dom_sf"/>
</dbReference>
<keyword evidence="1" id="KW-0560">Oxidoreductase</keyword>
<dbReference type="FunFam" id="3.40.50.720:FF:000121">
    <property type="entry name" value="Prostaglandin reductase 2"/>
    <property type="match status" value="1"/>
</dbReference>
<feature type="domain" description="Enoyl reductase (ER)" evidence="2">
    <location>
        <begin position="15"/>
        <end position="334"/>
    </location>
</feature>
<dbReference type="Pfam" id="PF16884">
    <property type="entry name" value="ADH_N_2"/>
    <property type="match status" value="1"/>
</dbReference>
<protein>
    <submittedName>
        <fullName evidence="3">NADP-dependent oxidoreductase</fullName>
    </submittedName>
</protein>
<organism evidence="3 4">
    <name type="scientific">Herbaspirillum robiniae</name>
    <dbReference type="NCBI Taxonomy" id="2014887"/>
    <lineage>
        <taxon>Bacteria</taxon>
        <taxon>Pseudomonadati</taxon>
        <taxon>Pseudomonadota</taxon>
        <taxon>Betaproteobacteria</taxon>
        <taxon>Burkholderiales</taxon>
        <taxon>Oxalobacteraceae</taxon>
        <taxon>Herbaspirillum</taxon>
    </lineage>
</organism>
<evidence type="ECO:0000313" key="4">
    <source>
        <dbReference type="Proteomes" id="UP000197596"/>
    </source>
</evidence>
<comment type="caution">
    <text evidence="3">The sequence shown here is derived from an EMBL/GenBank/DDBJ whole genome shotgun (WGS) entry which is preliminary data.</text>
</comment>
<dbReference type="InterPro" id="IPR020843">
    <property type="entry name" value="ER"/>
</dbReference>
<dbReference type="SUPFAM" id="SSF51735">
    <property type="entry name" value="NAD(P)-binding Rossmann-fold domains"/>
    <property type="match status" value="1"/>
</dbReference>
<dbReference type="InterPro" id="IPR013149">
    <property type="entry name" value="ADH-like_C"/>
</dbReference>
<dbReference type="PANTHER" id="PTHR43205:SF7">
    <property type="entry name" value="PROSTAGLANDIN REDUCTASE 1"/>
    <property type="match status" value="1"/>
</dbReference>
<dbReference type="PANTHER" id="PTHR43205">
    <property type="entry name" value="PROSTAGLANDIN REDUCTASE"/>
    <property type="match status" value="1"/>
</dbReference>
<dbReference type="SMART" id="SM00829">
    <property type="entry name" value="PKS_ER"/>
    <property type="match status" value="1"/>
</dbReference>
<sequence>MTINRKIVLAARPRGLPQTSDFRLEQAPLPAPGPGELLLRTEWLSLDPYMRNLMEEVGPGYADPVALGAVMVGGTVSRVLQSRHAQYKEGDLVVAGAGWQDYALSDGSGLLPAGDLAQPSLALGGLGMPGFTAYVGLLDIGAPRTGETVVVGAATGAVGAVVGQIARLKGARVVGIAGGPDKCRYAVEQLGFDACLDHRDPQLADKLAAACPDGIDVYFESVGGAVFDAVHPLLNLNARVPVCGFIAHYNDKAAPGPDRLPGWMATVLSRRIRMQGFIILDHYATRFDAFRRDMAAWVADGSIRLPEDVVPGLENAPQAFIGLLQGKNLGKLVVRVNAP</sequence>
<dbReference type="InterPro" id="IPR041694">
    <property type="entry name" value="ADH_N_2"/>
</dbReference>
<dbReference type="EMBL" id="NJGU01000001">
    <property type="protein sequence ID" value="OWY30624.1"/>
    <property type="molecule type" value="Genomic_DNA"/>
</dbReference>
<dbReference type="Gene3D" id="3.40.50.720">
    <property type="entry name" value="NAD(P)-binding Rossmann-like Domain"/>
    <property type="match status" value="1"/>
</dbReference>
<dbReference type="GO" id="GO:0016628">
    <property type="term" value="F:oxidoreductase activity, acting on the CH-CH group of donors, NAD or NADP as acceptor"/>
    <property type="evidence" value="ECO:0007669"/>
    <property type="project" value="InterPro"/>
</dbReference>
<dbReference type="CDD" id="cd05288">
    <property type="entry name" value="PGDH"/>
    <property type="match status" value="1"/>
</dbReference>
<evidence type="ECO:0000256" key="1">
    <source>
        <dbReference type="ARBA" id="ARBA00023002"/>
    </source>
</evidence>
<dbReference type="Gene3D" id="3.90.180.10">
    <property type="entry name" value="Medium-chain alcohol dehydrogenases, catalytic domain"/>
    <property type="match status" value="1"/>
</dbReference>
<dbReference type="Proteomes" id="UP000197596">
    <property type="component" value="Unassembled WGS sequence"/>
</dbReference>
<dbReference type="InterPro" id="IPR011032">
    <property type="entry name" value="GroES-like_sf"/>
</dbReference>
<proteinExistence type="predicted"/>
<dbReference type="Pfam" id="PF00107">
    <property type="entry name" value="ADH_zinc_N"/>
    <property type="match status" value="1"/>
</dbReference>
<reference evidence="3 4" key="1">
    <citation type="submission" date="2017-06" db="EMBL/GenBank/DDBJ databases">
        <title>Herbaspirillum phytohormonus sp. nov., isolated from the root nodule of Robinia pseudoacacia in lead-zinc mine.</title>
        <authorList>
            <person name="Fan M."/>
            <person name="Lin Y."/>
        </authorList>
    </citation>
    <scope>NUCLEOTIDE SEQUENCE [LARGE SCALE GENOMIC DNA]</scope>
    <source>
        <strain evidence="3 4">HZ10</strain>
    </source>
</reference>
<dbReference type="InterPro" id="IPR045010">
    <property type="entry name" value="MDR_fam"/>
</dbReference>
<dbReference type="AlphaFoldDB" id="A0A246WUC4"/>
<evidence type="ECO:0000313" key="3">
    <source>
        <dbReference type="EMBL" id="OWY30624.1"/>
    </source>
</evidence>
<name>A0A246WUC4_9BURK</name>
<gene>
    <name evidence="3" type="ORF">CEJ42_00630</name>
</gene>
<dbReference type="SUPFAM" id="SSF50129">
    <property type="entry name" value="GroES-like"/>
    <property type="match status" value="2"/>
</dbReference>